<gene>
    <name evidence="4" type="primary">pheT</name>
    <name evidence="4" type="ORF">C7B77_09565</name>
</gene>
<dbReference type="NCBIfam" id="TIGR00471">
    <property type="entry name" value="pheT_arch"/>
    <property type="match status" value="1"/>
</dbReference>
<dbReference type="InterPro" id="IPR020825">
    <property type="entry name" value="Phe-tRNA_synthase-like_B3/B4"/>
</dbReference>
<dbReference type="InterPro" id="IPR040659">
    <property type="entry name" value="PhetRS_B1"/>
</dbReference>
<reference evidence="4 5" key="1">
    <citation type="submission" date="2018-03" db="EMBL/GenBank/DDBJ databases">
        <title>The ancient ancestry and fast evolution of plastids.</title>
        <authorList>
            <person name="Moore K.R."/>
            <person name="Magnabosco C."/>
            <person name="Momper L."/>
            <person name="Gold D.A."/>
            <person name="Bosak T."/>
            <person name="Fournier G.P."/>
        </authorList>
    </citation>
    <scope>NUCLEOTIDE SEQUENCE [LARGE SCALE GENOMIC DNA]</scope>
    <source>
        <strain evidence="4 5">CCALA 037</strain>
    </source>
</reference>
<dbReference type="Pfam" id="PF03484">
    <property type="entry name" value="B5"/>
    <property type="match status" value="1"/>
</dbReference>
<dbReference type="InterPro" id="IPR005146">
    <property type="entry name" value="B3/B4_tRNA-bd"/>
</dbReference>
<organism evidence="4 5">
    <name type="scientific">Chamaesiphon polymorphus CCALA 037</name>
    <dbReference type="NCBI Taxonomy" id="2107692"/>
    <lineage>
        <taxon>Bacteria</taxon>
        <taxon>Bacillati</taxon>
        <taxon>Cyanobacteriota</taxon>
        <taxon>Cyanophyceae</taxon>
        <taxon>Gomontiellales</taxon>
        <taxon>Chamaesiphonaceae</taxon>
        <taxon>Chamaesiphon</taxon>
    </lineage>
</organism>
<dbReference type="Pfam" id="PF18262">
    <property type="entry name" value="PhetRS_B1"/>
    <property type="match status" value="1"/>
</dbReference>
<dbReference type="GO" id="GO:0009328">
    <property type="term" value="C:phenylalanine-tRNA ligase complex"/>
    <property type="evidence" value="ECO:0007669"/>
    <property type="project" value="TreeGrafter"/>
</dbReference>
<dbReference type="InterPro" id="IPR009061">
    <property type="entry name" value="DNA-bd_dom_put_sf"/>
</dbReference>
<evidence type="ECO:0000313" key="4">
    <source>
        <dbReference type="EMBL" id="PSB57108.1"/>
    </source>
</evidence>
<comment type="caution">
    <text evidence="4">The sequence shown here is derived from an EMBL/GenBank/DDBJ whole genome shotgun (WGS) entry which is preliminary data.</text>
</comment>
<protein>
    <submittedName>
        <fullName evidence="4">Phenylalanine--tRNA ligase subunit beta</fullName>
    </submittedName>
</protein>
<dbReference type="PANTHER" id="PTHR10947">
    <property type="entry name" value="PHENYLALANYL-TRNA SYNTHETASE BETA CHAIN AND LEUCINE-RICH REPEAT-CONTAINING PROTEIN 47"/>
    <property type="match status" value="1"/>
</dbReference>
<dbReference type="InterPro" id="IPR004531">
    <property type="entry name" value="Phe-tRNA-synth_IIc_bsu_arc_euk"/>
</dbReference>
<dbReference type="GO" id="GO:0004826">
    <property type="term" value="F:phenylalanine-tRNA ligase activity"/>
    <property type="evidence" value="ECO:0007669"/>
    <property type="project" value="InterPro"/>
</dbReference>
<dbReference type="Proteomes" id="UP000238937">
    <property type="component" value="Unassembled WGS sequence"/>
</dbReference>
<dbReference type="RefSeq" id="WP_106303362.1">
    <property type="nucleotide sequence ID" value="NZ_PVWO01000092.1"/>
</dbReference>
<evidence type="ECO:0000313" key="5">
    <source>
        <dbReference type="Proteomes" id="UP000238937"/>
    </source>
</evidence>
<dbReference type="OrthoDB" id="568693at2"/>
<feature type="domain" description="B5" evidence="3">
    <location>
        <begin position="271"/>
        <end position="343"/>
    </location>
</feature>
<dbReference type="GO" id="GO:0000287">
    <property type="term" value="F:magnesium ion binding"/>
    <property type="evidence" value="ECO:0007669"/>
    <property type="project" value="InterPro"/>
</dbReference>
<accession>A0A2T1GHE9</accession>
<comment type="similarity">
    <text evidence="2">Belongs to the phenylalanyl-tRNA synthetase beta subunit family. Type 2 subfamily.</text>
</comment>
<dbReference type="Gene3D" id="3.50.40.10">
    <property type="entry name" value="Phenylalanyl-trna Synthetase, Chain B, domain 3"/>
    <property type="match status" value="1"/>
</dbReference>
<dbReference type="PANTHER" id="PTHR10947:SF0">
    <property type="entry name" value="PHENYLALANINE--TRNA LIGASE BETA SUBUNIT"/>
    <property type="match status" value="1"/>
</dbReference>
<dbReference type="Gene3D" id="3.30.56.10">
    <property type="match status" value="2"/>
</dbReference>
<evidence type="ECO:0000256" key="2">
    <source>
        <dbReference type="ARBA" id="ARBA00007438"/>
    </source>
</evidence>
<sequence length="399" mass="44551">MPVVSFSLKHLERLTDLTPKQLESLAFDYGIEAEIKEDTIEVEVTAERPDLLSAEGFTRAMNTFTSREIRSVPSKLPESGLVIMVAKDVWKIRPYIGALVAENVRIDSVGLRELISFQDKVCQTFGRHRKKIAVGVYDLSKIEGNINYSIESKHSVSLIPLNSKEEMTAQQILKEHPVGIKYADALPDGEYIPVLRDESGQILSIPPIINAHSVGKVTPEASRLFVDVTGTSERAVKEMLNIIAHNFLDIGAQVKTVTIEYPENSVVSPSLELTRLPYSLENINKIIGTNISELELQNFLQKMDLLVDDRQFVGIPSYRTDIIGEVDIAGDLLIAIGLDNLKPNFGNIKKERGKSNSVKDFTFQLSDIAKRVGLTEIKSLILTDPRRLDLFSSDYRLNS</sequence>
<dbReference type="InterPro" id="IPR045060">
    <property type="entry name" value="Phe-tRNA-ligase_IIc_bsu"/>
</dbReference>
<dbReference type="SMART" id="SM00874">
    <property type="entry name" value="B5"/>
    <property type="match status" value="1"/>
</dbReference>
<dbReference type="PROSITE" id="PS51483">
    <property type="entry name" value="B5"/>
    <property type="match status" value="1"/>
</dbReference>
<keyword evidence="5" id="KW-1185">Reference proteome</keyword>
<proteinExistence type="inferred from homology"/>
<dbReference type="GO" id="GO:0005524">
    <property type="term" value="F:ATP binding"/>
    <property type="evidence" value="ECO:0007669"/>
    <property type="project" value="InterPro"/>
</dbReference>
<dbReference type="SMART" id="SM00873">
    <property type="entry name" value="B3_4"/>
    <property type="match status" value="1"/>
</dbReference>
<dbReference type="GO" id="GO:0006432">
    <property type="term" value="P:phenylalanyl-tRNA aminoacylation"/>
    <property type="evidence" value="ECO:0007669"/>
    <property type="project" value="InterPro"/>
</dbReference>
<comment type="subcellular location">
    <subcellularLocation>
        <location evidence="1">Cytoplasm</location>
    </subcellularLocation>
</comment>
<name>A0A2T1GHE9_9CYAN</name>
<dbReference type="EMBL" id="PVWO01000092">
    <property type="protein sequence ID" value="PSB57108.1"/>
    <property type="molecule type" value="Genomic_DNA"/>
</dbReference>
<evidence type="ECO:0000259" key="3">
    <source>
        <dbReference type="PROSITE" id="PS51483"/>
    </source>
</evidence>
<evidence type="ECO:0000256" key="1">
    <source>
        <dbReference type="ARBA" id="ARBA00004496"/>
    </source>
</evidence>
<dbReference type="SUPFAM" id="SSF46955">
    <property type="entry name" value="Putative DNA-binding domain"/>
    <property type="match status" value="1"/>
</dbReference>
<dbReference type="GO" id="GO:0003723">
    <property type="term" value="F:RNA binding"/>
    <property type="evidence" value="ECO:0007669"/>
    <property type="project" value="InterPro"/>
</dbReference>
<keyword evidence="4" id="KW-0436">Ligase</keyword>
<dbReference type="InterPro" id="IPR005147">
    <property type="entry name" value="tRNA_synthase_B5-dom"/>
</dbReference>
<dbReference type="AlphaFoldDB" id="A0A2T1GHE9"/>